<dbReference type="InterPro" id="IPR036236">
    <property type="entry name" value="Znf_C2H2_sf"/>
</dbReference>
<evidence type="ECO:0000259" key="7">
    <source>
        <dbReference type="PROSITE" id="PS50157"/>
    </source>
</evidence>
<keyword evidence="2" id="KW-0677">Repeat</keyword>
<dbReference type="GO" id="GO:0000978">
    <property type="term" value="F:RNA polymerase II cis-regulatory region sequence-specific DNA binding"/>
    <property type="evidence" value="ECO:0007669"/>
    <property type="project" value="UniProtKB-ARBA"/>
</dbReference>
<feature type="domain" description="C2H2-type" evidence="7">
    <location>
        <begin position="49"/>
        <end position="78"/>
    </location>
</feature>
<feature type="domain" description="C2H2-type" evidence="7">
    <location>
        <begin position="109"/>
        <end position="136"/>
    </location>
</feature>
<dbReference type="PROSITE" id="PS00028">
    <property type="entry name" value="ZINC_FINGER_C2H2_1"/>
    <property type="match status" value="4"/>
</dbReference>
<reference evidence="9" key="1">
    <citation type="journal article" date="2013" name="Genome Announc.">
        <title>Draft genome sequence of the basidiomycetous yeast-like fungus Pseudozyma hubeiensis SY62, which produces an abundant amount of the biosurfactant mannosylerythritol lipids.</title>
        <authorList>
            <person name="Konishi M."/>
            <person name="Hatada Y."/>
            <person name="Horiuchi J."/>
        </authorList>
    </citation>
    <scope>NUCLEOTIDE SEQUENCE [LARGE SCALE GENOMIC DNA]</scope>
    <source>
        <strain evidence="9">SY62</strain>
    </source>
</reference>
<dbReference type="InterPro" id="IPR013087">
    <property type="entry name" value="Znf_C2H2_type"/>
</dbReference>
<dbReference type="PANTHER" id="PTHR23235:SF142">
    <property type="entry name" value="ZINC FINGER PROTEIN 384"/>
    <property type="match status" value="1"/>
</dbReference>
<dbReference type="AlphaFoldDB" id="R9P1N7"/>
<evidence type="ECO:0000256" key="1">
    <source>
        <dbReference type="ARBA" id="ARBA00022723"/>
    </source>
</evidence>
<feature type="domain" description="C2H2-type" evidence="7">
    <location>
        <begin position="137"/>
        <end position="167"/>
    </location>
</feature>
<dbReference type="GO" id="GO:0000981">
    <property type="term" value="F:DNA-binding transcription factor activity, RNA polymerase II-specific"/>
    <property type="evidence" value="ECO:0007669"/>
    <property type="project" value="TreeGrafter"/>
</dbReference>
<dbReference type="GO" id="GO:0008270">
    <property type="term" value="F:zinc ion binding"/>
    <property type="evidence" value="ECO:0007669"/>
    <property type="project" value="UniProtKB-KW"/>
</dbReference>
<dbReference type="FunFam" id="3.30.160.60:FF:000125">
    <property type="entry name" value="Putative zinc finger protein 143"/>
    <property type="match status" value="2"/>
</dbReference>
<organism evidence="8 9">
    <name type="scientific">Pseudozyma hubeiensis (strain SY62)</name>
    <name type="common">Yeast</name>
    <dbReference type="NCBI Taxonomy" id="1305764"/>
    <lineage>
        <taxon>Eukaryota</taxon>
        <taxon>Fungi</taxon>
        <taxon>Dikarya</taxon>
        <taxon>Basidiomycota</taxon>
        <taxon>Ustilaginomycotina</taxon>
        <taxon>Ustilaginomycetes</taxon>
        <taxon>Ustilaginales</taxon>
        <taxon>Ustilaginaceae</taxon>
        <taxon>Pseudozyma</taxon>
    </lineage>
</organism>
<dbReference type="SMART" id="SM00355">
    <property type="entry name" value="ZnF_C2H2"/>
    <property type="match status" value="4"/>
</dbReference>
<dbReference type="STRING" id="1305764.R9P1N7"/>
<protein>
    <recommendedName>
        <fullName evidence="7">C2H2-type domain-containing protein</fullName>
    </recommendedName>
</protein>
<gene>
    <name evidence="8" type="ORF">PHSY_002793</name>
</gene>
<keyword evidence="9" id="KW-1185">Reference proteome</keyword>
<feature type="domain" description="C2H2-type" evidence="7">
    <location>
        <begin position="79"/>
        <end position="108"/>
    </location>
</feature>
<keyword evidence="4" id="KW-0862">Zinc</keyword>
<dbReference type="HOGENOM" id="CLU_727859_0_0_1"/>
<evidence type="ECO:0000256" key="4">
    <source>
        <dbReference type="ARBA" id="ARBA00022833"/>
    </source>
</evidence>
<dbReference type="PROSITE" id="PS50157">
    <property type="entry name" value="ZINC_FINGER_C2H2_2"/>
    <property type="match status" value="4"/>
</dbReference>
<dbReference type="GeneID" id="24108084"/>
<evidence type="ECO:0000256" key="3">
    <source>
        <dbReference type="ARBA" id="ARBA00022771"/>
    </source>
</evidence>
<proteinExistence type="predicted"/>
<evidence type="ECO:0000256" key="5">
    <source>
        <dbReference type="ARBA" id="ARBA00023242"/>
    </source>
</evidence>
<dbReference type="Proteomes" id="UP000014071">
    <property type="component" value="Unassembled WGS sequence"/>
</dbReference>
<dbReference type="eggNOG" id="KOG1721">
    <property type="taxonomic scope" value="Eukaryota"/>
</dbReference>
<evidence type="ECO:0000313" key="9">
    <source>
        <dbReference type="Proteomes" id="UP000014071"/>
    </source>
</evidence>
<keyword evidence="3 6" id="KW-0863">Zinc-finger</keyword>
<dbReference type="RefSeq" id="XP_012188805.1">
    <property type="nucleotide sequence ID" value="XM_012333415.1"/>
</dbReference>
<dbReference type="Gene3D" id="3.30.160.60">
    <property type="entry name" value="Classic Zinc Finger"/>
    <property type="match status" value="4"/>
</dbReference>
<dbReference type="EMBL" id="DF238791">
    <property type="protein sequence ID" value="GAC95218.1"/>
    <property type="molecule type" value="Genomic_DNA"/>
</dbReference>
<evidence type="ECO:0000256" key="6">
    <source>
        <dbReference type="PROSITE-ProRule" id="PRU00042"/>
    </source>
</evidence>
<keyword evidence="1" id="KW-0479">Metal-binding</keyword>
<dbReference type="PANTHER" id="PTHR23235">
    <property type="entry name" value="KRUEPPEL-LIKE TRANSCRIPTION FACTOR"/>
    <property type="match status" value="1"/>
</dbReference>
<dbReference type="Pfam" id="PF00096">
    <property type="entry name" value="zf-C2H2"/>
    <property type="match status" value="4"/>
</dbReference>
<evidence type="ECO:0000313" key="8">
    <source>
        <dbReference type="EMBL" id="GAC95218.1"/>
    </source>
</evidence>
<dbReference type="SUPFAM" id="SSF57667">
    <property type="entry name" value="beta-beta-alpha zinc fingers"/>
    <property type="match status" value="2"/>
</dbReference>
<dbReference type="FunFam" id="3.30.160.60:FF:002343">
    <property type="entry name" value="Zinc finger protein 33A"/>
    <property type="match status" value="1"/>
</dbReference>
<keyword evidence="5" id="KW-0539">Nucleus</keyword>
<dbReference type="OrthoDB" id="654211at2759"/>
<evidence type="ECO:0000256" key="2">
    <source>
        <dbReference type="ARBA" id="ARBA00022737"/>
    </source>
</evidence>
<name>R9P1N7_PSEHS</name>
<accession>R9P1N7</accession>
<sequence>MDILGKFLTLKVDLTILSYTCQTLTNIRGLTYGVAELVHEDQRKECRPFDCKYPGCPKAFSRRSDLARHARIHSQERPFACQFRDCGKTFIQRSALTVHIRVHTGERPHVCESCSKAFSDSSSLARHRRIHTGRRPYKCLVAGCGKSFCRKTTLTKHTRRNHADAEGTYAGVGGGPTTIMSNSISMNRSALPPHSRSTFPHGLECQYLSSLKLEHDPSTASYGFPMQNTADYASTPYSATAMSSCPSSGTSYEGFDLSRRSSAASCYMSSTSQTFYSPVSNSSRMCPTPHALASASELPHFPRTPDLRDARSFEVHGSSRPQFNQLSVANMGCSGCEGQLSSAGLQGSMMSGASTYPMMTNGCLMSSQDASQIDPSLWDTCASAGAPPMSSAGSQFYEQTSLPQYKAMFQHQHQQHQLGQHYQSTALSEVAQPATSNECVGMLRSVSQLQGA</sequence>